<name>A0ABR1SY53_9PEZI</name>
<accession>A0ABR1SY53</accession>
<dbReference type="EMBL" id="JAQQWK010000006">
    <property type="protein sequence ID" value="KAK8039127.1"/>
    <property type="molecule type" value="Genomic_DNA"/>
</dbReference>
<dbReference type="Proteomes" id="UP001444661">
    <property type="component" value="Unassembled WGS sequence"/>
</dbReference>
<sequence length="68" mass="7666">MAPPICPCTRCWEGIGHPPPKPKVSKPKGPSPKRHWYEKKGAPKVWHRRRLSIESTASDALPLCLAER</sequence>
<evidence type="ECO:0000313" key="2">
    <source>
        <dbReference type="EMBL" id="KAK8039127.1"/>
    </source>
</evidence>
<reference evidence="2 3" key="1">
    <citation type="submission" date="2023-01" db="EMBL/GenBank/DDBJ databases">
        <title>Analysis of 21 Apiospora genomes using comparative genomics revels a genus with tremendous synthesis potential of carbohydrate active enzymes and secondary metabolites.</title>
        <authorList>
            <person name="Sorensen T."/>
        </authorList>
    </citation>
    <scope>NUCLEOTIDE SEQUENCE [LARGE SCALE GENOMIC DNA]</scope>
    <source>
        <strain evidence="2 3">CBS 33761</strain>
    </source>
</reference>
<feature type="compositionally biased region" description="Basic residues" evidence="1">
    <location>
        <begin position="23"/>
        <end position="37"/>
    </location>
</feature>
<evidence type="ECO:0000256" key="1">
    <source>
        <dbReference type="SAM" id="MobiDB-lite"/>
    </source>
</evidence>
<organism evidence="2 3">
    <name type="scientific">Apiospora rasikravindrae</name>
    <dbReference type="NCBI Taxonomy" id="990691"/>
    <lineage>
        <taxon>Eukaryota</taxon>
        <taxon>Fungi</taxon>
        <taxon>Dikarya</taxon>
        <taxon>Ascomycota</taxon>
        <taxon>Pezizomycotina</taxon>
        <taxon>Sordariomycetes</taxon>
        <taxon>Xylariomycetidae</taxon>
        <taxon>Amphisphaeriales</taxon>
        <taxon>Apiosporaceae</taxon>
        <taxon>Apiospora</taxon>
    </lineage>
</organism>
<proteinExistence type="predicted"/>
<evidence type="ECO:0000313" key="3">
    <source>
        <dbReference type="Proteomes" id="UP001444661"/>
    </source>
</evidence>
<protein>
    <submittedName>
        <fullName evidence="2">Uncharacterized protein</fullName>
    </submittedName>
</protein>
<comment type="caution">
    <text evidence="2">The sequence shown here is derived from an EMBL/GenBank/DDBJ whole genome shotgun (WGS) entry which is preliminary data.</text>
</comment>
<gene>
    <name evidence="2" type="ORF">PG993_007538</name>
</gene>
<feature type="region of interest" description="Disordered" evidence="1">
    <location>
        <begin position="15"/>
        <end position="37"/>
    </location>
</feature>
<keyword evidence="3" id="KW-1185">Reference proteome</keyword>